<dbReference type="OrthoDB" id="6349518at2759"/>
<dbReference type="PANTHER" id="PTHR12335:SF7">
    <property type="entry name" value="RT03134P"/>
    <property type="match status" value="1"/>
</dbReference>
<accession>A0A9J6B9B5</accession>
<dbReference type="AlphaFoldDB" id="A0A9J6B9B5"/>
<keyword evidence="1" id="KW-0812">Transmembrane</keyword>
<organism evidence="2 3">
    <name type="scientific">Polypedilum vanderplanki</name>
    <name type="common">Sleeping chironomid midge</name>
    <dbReference type="NCBI Taxonomy" id="319348"/>
    <lineage>
        <taxon>Eukaryota</taxon>
        <taxon>Metazoa</taxon>
        <taxon>Ecdysozoa</taxon>
        <taxon>Arthropoda</taxon>
        <taxon>Hexapoda</taxon>
        <taxon>Insecta</taxon>
        <taxon>Pterygota</taxon>
        <taxon>Neoptera</taxon>
        <taxon>Endopterygota</taxon>
        <taxon>Diptera</taxon>
        <taxon>Nematocera</taxon>
        <taxon>Chironomoidea</taxon>
        <taxon>Chironomidae</taxon>
        <taxon>Chironominae</taxon>
        <taxon>Polypedilum</taxon>
        <taxon>Polypedilum</taxon>
    </lineage>
</organism>
<dbReference type="GO" id="GO:0002028">
    <property type="term" value="P:regulation of sodium ion transport"/>
    <property type="evidence" value="ECO:0007669"/>
    <property type="project" value="TreeGrafter"/>
</dbReference>
<dbReference type="GO" id="GO:0005886">
    <property type="term" value="C:plasma membrane"/>
    <property type="evidence" value="ECO:0007669"/>
    <property type="project" value="TreeGrafter"/>
</dbReference>
<gene>
    <name evidence="2" type="ORF">PVAND_014484</name>
</gene>
<evidence type="ECO:0000313" key="2">
    <source>
        <dbReference type="EMBL" id="KAG5666457.1"/>
    </source>
</evidence>
<keyword evidence="1" id="KW-0472">Membrane</keyword>
<keyword evidence="1" id="KW-1133">Transmembrane helix</keyword>
<dbReference type="InterPro" id="IPR031578">
    <property type="entry name" value="TipE"/>
</dbReference>
<dbReference type="EMBL" id="JADBJN010000004">
    <property type="protein sequence ID" value="KAG5666457.1"/>
    <property type="molecule type" value="Genomic_DNA"/>
</dbReference>
<keyword evidence="3" id="KW-1185">Reference proteome</keyword>
<protein>
    <submittedName>
        <fullName evidence="2">Uncharacterized protein</fullName>
    </submittedName>
</protein>
<dbReference type="GO" id="GO:0017080">
    <property type="term" value="F:sodium channel regulator activity"/>
    <property type="evidence" value="ECO:0007669"/>
    <property type="project" value="TreeGrafter"/>
</dbReference>
<comment type="caution">
    <text evidence="2">The sequence shown here is derived from an EMBL/GenBank/DDBJ whole genome shotgun (WGS) entry which is preliminary data.</text>
</comment>
<sequence>MGKKKQTAVEDLLIPLQDNRICGTICVCQMTLILSCVALVYLTVAIYVPAYKIVTSGIEPNPVMCTTTRNEQFEFCNKTTYSEWCLSKGSSSCTQAFVHLRYNGSALQFSNCSKVVFKSCKGIYNCTKGGCFNISDIFDCESKHFGETYKCKARRGHVACRDFNWII</sequence>
<dbReference type="Proteomes" id="UP001107558">
    <property type="component" value="Chromosome 4"/>
</dbReference>
<reference evidence="2" key="1">
    <citation type="submission" date="2021-03" db="EMBL/GenBank/DDBJ databases">
        <title>Chromosome level genome of the anhydrobiotic midge Polypedilum vanderplanki.</title>
        <authorList>
            <person name="Yoshida Y."/>
            <person name="Kikawada T."/>
            <person name="Gusev O."/>
        </authorList>
    </citation>
    <scope>NUCLEOTIDE SEQUENCE</scope>
    <source>
        <strain evidence="2">NIAS01</strain>
        <tissue evidence="2">Whole body or cell culture</tissue>
    </source>
</reference>
<dbReference type="PANTHER" id="PTHR12335">
    <property type="entry name" value="TIPE PROTEIN TEMPERATURE-INDUCED PARALYTIC E"/>
    <property type="match status" value="1"/>
</dbReference>
<name>A0A9J6B9B5_POLVA</name>
<evidence type="ECO:0000256" key="1">
    <source>
        <dbReference type="SAM" id="Phobius"/>
    </source>
</evidence>
<proteinExistence type="predicted"/>
<feature type="transmembrane region" description="Helical" evidence="1">
    <location>
        <begin position="21"/>
        <end position="48"/>
    </location>
</feature>
<evidence type="ECO:0000313" key="3">
    <source>
        <dbReference type="Proteomes" id="UP001107558"/>
    </source>
</evidence>